<evidence type="ECO:0000313" key="8">
    <source>
        <dbReference type="EMBL" id="SHJ50404.1"/>
    </source>
</evidence>
<dbReference type="InterPro" id="IPR017853">
    <property type="entry name" value="GH"/>
</dbReference>
<evidence type="ECO:0000259" key="7">
    <source>
        <dbReference type="Pfam" id="PF00933"/>
    </source>
</evidence>
<evidence type="ECO:0000256" key="1">
    <source>
        <dbReference type="ARBA" id="ARBA00001231"/>
    </source>
</evidence>
<dbReference type="STRING" id="1168035.SAMN05444280_12136"/>
<evidence type="ECO:0000256" key="5">
    <source>
        <dbReference type="ARBA" id="ARBA00023295"/>
    </source>
</evidence>
<protein>
    <recommendedName>
        <fullName evidence="3">beta-N-acetylhexosaminidase</fullName>
        <ecNumber evidence="3">3.2.1.52</ecNumber>
    </recommendedName>
</protein>
<dbReference type="EMBL" id="FQZE01000021">
    <property type="protein sequence ID" value="SHJ50404.1"/>
    <property type="molecule type" value="Genomic_DNA"/>
</dbReference>
<accession>A0A1M6JUI8</accession>
<evidence type="ECO:0000256" key="4">
    <source>
        <dbReference type="ARBA" id="ARBA00022801"/>
    </source>
</evidence>
<dbReference type="PANTHER" id="PTHR30480">
    <property type="entry name" value="BETA-HEXOSAMINIDASE-RELATED"/>
    <property type="match status" value="1"/>
</dbReference>
<dbReference type="OrthoDB" id="9805821at2"/>
<dbReference type="InterPro" id="IPR001466">
    <property type="entry name" value="Beta-lactam-related"/>
</dbReference>
<feature type="domain" description="Beta-lactamase-related" evidence="6">
    <location>
        <begin position="594"/>
        <end position="956"/>
    </location>
</feature>
<dbReference type="GO" id="GO:0009254">
    <property type="term" value="P:peptidoglycan turnover"/>
    <property type="evidence" value="ECO:0007669"/>
    <property type="project" value="TreeGrafter"/>
</dbReference>
<comment type="catalytic activity">
    <reaction evidence="1">
        <text>Hydrolysis of terminal non-reducing N-acetyl-D-hexosamine residues in N-acetyl-beta-D-hexosaminides.</text>
        <dbReference type="EC" id="3.2.1.52"/>
    </reaction>
</comment>
<feature type="domain" description="Glycoside hydrolase family 3 N-terminal" evidence="7">
    <location>
        <begin position="43"/>
        <end position="356"/>
    </location>
</feature>
<dbReference type="SUPFAM" id="SSF51445">
    <property type="entry name" value="(Trans)glycosidases"/>
    <property type="match status" value="1"/>
</dbReference>
<dbReference type="AlphaFoldDB" id="A0A1M6JUI8"/>
<dbReference type="InterPro" id="IPR001764">
    <property type="entry name" value="Glyco_hydro_3_N"/>
</dbReference>
<dbReference type="Gene3D" id="3.40.710.10">
    <property type="entry name" value="DD-peptidase/beta-lactamase superfamily"/>
    <property type="match status" value="1"/>
</dbReference>
<dbReference type="InterPro" id="IPR050226">
    <property type="entry name" value="NagZ_Beta-hexosaminidase"/>
</dbReference>
<sequence>MRIRILLLFIVFFTGIHSLKAADPPFLQLVNDHWVNEKLEAMTLDEKIAQLMMVTVYPRQDELARGQMEQLISQNQPGGILVMQGDLVKTARWINHFQEKATVPLLVAVDGEWGLSMRIDSTVKYPYAQALGAVQDSTFIKQMGRDFGYQMREMGIHMNFAPVADVSTNPQNPVINFRSFGEDKIDVSQKAWYVASGMQEAGVVPVAKHFPGHGDTHTDSHKELPVVDHPKTRIDEIESFPFRYLTERGISGIMTAHLDVPALDNSGTPSSLSEKIVDGYLRDEIGYSGLVVTDAINMKGVQTGKGNAELEALKAGNDMVEFVPDIEKAISSVKLAVAKGEITLDEINLKCRRVLALKRWAGLHISEPVNTKGLTSRLNSPYYEVTNRKLIKGALTVLVNNDRLPVQDLGNQKIATVMIGASAKSSFQKMVDKYVKADHFTLSKSDPERELVSLRSELDNYDLVIVGIQGVNIFPSGAYGTTRIQRNAVAELVRENKTITVFFGNAYALKHFENIHQSGGLILAYQNNLLTQQLAAQLVFGAFNATGRLPVTVDNRFKLKDGISMPKNKSLAFSIPEEVGINSALLRRKIDSIARLGIDSKAFPGCQVLIAKEGNVIFHECYGFHTYKKEQKVEPSNIYDWASITKVTGPLPPIMKLRDEGKINLDEAFSHYWPDFQGTNKDGISFREILAHQARLASWIAYWQMALDDDGTLSGEVFKSHPTEEFDVRVSDHLYMNRNFRKTMFDTIRTSKLLPRKRYVYSGLSFYLFPDMISNLTGEHYETYLKTNFFDPLGAYSVTYNPYLHFPLNRIVPTENDDFFRNEKLRGFVHDEGAAMMGGISGNAGLFGTTTDLAKIFQMYLQKGYYGGKRFISEETVNEFTRVQYPENDNRRGLGFDKPYIDNHKKKLKNAYPAVDASKNSFGHSGYTGTFAWADPDNELLFLFMSNRVHPTRNNAELFNLNIRPAMHQAIYDCLDNN</sequence>
<comment type="similarity">
    <text evidence="2">Belongs to the glycosyl hydrolase 3 family.</text>
</comment>
<organism evidence="8 9">
    <name type="scientific">Tangfeifania diversioriginum</name>
    <dbReference type="NCBI Taxonomy" id="1168035"/>
    <lineage>
        <taxon>Bacteria</taxon>
        <taxon>Pseudomonadati</taxon>
        <taxon>Bacteroidota</taxon>
        <taxon>Bacteroidia</taxon>
        <taxon>Marinilabiliales</taxon>
        <taxon>Prolixibacteraceae</taxon>
        <taxon>Tangfeifania</taxon>
    </lineage>
</organism>
<keyword evidence="5" id="KW-0326">Glycosidase</keyword>
<keyword evidence="9" id="KW-1185">Reference proteome</keyword>
<dbReference type="Gene3D" id="3.20.20.300">
    <property type="entry name" value="Glycoside hydrolase, family 3, N-terminal domain"/>
    <property type="match status" value="1"/>
</dbReference>
<dbReference type="Pfam" id="PF00144">
    <property type="entry name" value="Beta-lactamase"/>
    <property type="match status" value="1"/>
</dbReference>
<evidence type="ECO:0000313" key="9">
    <source>
        <dbReference type="Proteomes" id="UP000184050"/>
    </source>
</evidence>
<gene>
    <name evidence="8" type="ORF">SAMN05444280_12136</name>
</gene>
<evidence type="ECO:0000259" key="6">
    <source>
        <dbReference type="Pfam" id="PF00144"/>
    </source>
</evidence>
<dbReference type="InterPro" id="IPR012338">
    <property type="entry name" value="Beta-lactam/transpept-like"/>
</dbReference>
<name>A0A1M6JUI8_9BACT</name>
<reference evidence="8 9" key="1">
    <citation type="submission" date="2016-11" db="EMBL/GenBank/DDBJ databases">
        <authorList>
            <person name="Jaros S."/>
            <person name="Januszkiewicz K."/>
            <person name="Wedrychowicz H."/>
        </authorList>
    </citation>
    <scope>NUCLEOTIDE SEQUENCE [LARGE SCALE GENOMIC DNA]</scope>
    <source>
        <strain evidence="8 9">DSM 27063</strain>
    </source>
</reference>
<dbReference type="Pfam" id="PF00933">
    <property type="entry name" value="Glyco_hydro_3"/>
    <property type="match status" value="1"/>
</dbReference>
<dbReference type="SUPFAM" id="SSF56601">
    <property type="entry name" value="beta-lactamase/transpeptidase-like"/>
    <property type="match status" value="1"/>
</dbReference>
<keyword evidence="4" id="KW-0378">Hydrolase</keyword>
<dbReference type="PRINTS" id="PR00133">
    <property type="entry name" value="GLHYDRLASE3"/>
</dbReference>
<dbReference type="GO" id="GO:0005975">
    <property type="term" value="P:carbohydrate metabolic process"/>
    <property type="evidence" value="ECO:0007669"/>
    <property type="project" value="InterPro"/>
</dbReference>
<dbReference type="GO" id="GO:0004563">
    <property type="term" value="F:beta-N-acetylhexosaminidase activity"/>
    <property type="evidence" value="ECO:0007669"/>
    <property type="project" value="UniProtKB-EC"/>
</dbReference>
<dbReference type="EC" id="3.2.1.52" evidence="3"/>
<proteinExistence type="inferred from homology"/>
<dbReference type="PANTHER" id="PTHR30480:SF13">
    <property type="entry name" value="BETA-HEXOSAMINIDASE"/>
    <property type="match status" value="1"/>
</dbReference>
<dbReference type="RefSeq" id="WP_073170353.1">
    <property type="nucleotide sequence ID" value="NZ_FQZE01000021.1"/>
</dbReference>
<dbReference type="InterPro" id="IPR036962">
    <property type="entry name" value="Glyco_hydro_3_N_sf"/>
</dbReference>
<evidence type="ECO:0000256" key="2">
    <source>
        <dbReference type="ARBA" id="ARBA00005336"/>
    </source>
</evidence>
<evidence type="ECO:0000256" key="3">
    <source>
        <dbReference type="ARBA" id="ARBA00012663"/>
    </source>
</evidence>
<dbReference type="Proteomes" id="UP000184050">
    <property type="component" value="Unassembled WGS sequence"/>
</dbReference>